<dbReference type="Proteomes" id="UP000184368">
    <property type="component" value="Unassembled WGS sequence"/>
</dbReference>
<dbReference type="EMBL" id="FQUO01000003">
    <property type="protein sequence ID" value="SHE84528.1"/>
    <property type="molecule type" value="Genomic_DNA"/>
</dbReference>
<dbReference type="InterPro" id="IPR000238">
    <property type="entry name" value="RbfA"/>
</dbReference>
<dbReference type="InterPro" id="IPR023799">
    <property type="entry name" value="RbfA_dom_sf"/>
</dbReference>
<dbReference type="PANTHER" id="PTHR33515:SF1">
    <property type="entry name" value="RIBOSOME-BINDING FACTOR A, CHLOROPLASTIC-RELATED"/>
    <property type="match status" value="1"/>
</dbReference>
<comment type="subcellular location">
    <subcellularLocation>
        <location evidence="2">Cytoplasm</location>
    </subcellularLocation>
</comment>
<dbReference type="SUPFAM" id="SSF89919">
    <property type="entry name" value="Ribosome-binding factor A, RbfA"/>
    <property type="match status" value="1"/>
</dbReference>
<dbReference type="PANTHER" id="PTHR33515">
    <property type="entry name" value="RIBOSOME-BINDING FACTOR A, CHLOROPLASTIC-RELATED"/>
    <property type="match status" value="1"/>
</dbReference>
<proteinExistence type="inferred from homology"/>
<dbReference type="AlphaFoldDB" id="A0A1M4WTJ1"/>
<sequence>MQEGKRQKQVGGLIQEEMSDIFQRLGLSMMEGGMVSISSVKITPDLLEARVYLSIFKVADEKALLKKIEERKWEIKKELAGRVKTQLRRIPELKFFLDDTLDQVFRMEEIFRQIKTEDGDKQEGADTENPS</sequence>
<reference evidence="3 4" key="1">
    <citation type="submission" date="2016-11" db="EMBL/GenBank/DDBJ databases">
        <authorList>
            <person name="Jaros S."/>
            <person name="Januszkiewicz K."/>
            <person name="Wedrychowicz H."/>
        </authorList>
    </citation>
    <scope>NUCLEOTIDE SEQUENCE [LARGE SCALE GENOMIC DNA]</scope>
    <source>
        <strain evidence="3 4">DSM 26897</strain>
    </source>
</reference>
<accession>A0A1M4WTJ1</accession>
<dbReference type="Gene3D" id="3.30.300.20">
    <property type="match status" value="1"/>
</dbReference>
<comment type="subunit">
    <text evidence="2">Monomer. Binds 30S ribosomal subunits, but not 50S ribosomal subunits or 70S ribosomes.</text>
</comment>
<evidence type="ECO:0000256" key="1">
    <source>
        <dbReference type="ARBA" id="ARBA00022517"/>
    </source>
</evidence>
<gene>
    <name evidence="2" type="primary">rbfA</name>
    <name evidence="3" type="ORF">SAMN05444008_103136</name>
</gene>
<evidence type="ECO:0000313" key="3">
    <source>
        <dbReference type="EMBL" id="SHE84528.1"/>
    </source>
</evidence>
<comment type="similarity">
    <text evidence="2">Belongs to the RbfA family.</text>
</comment>
<keyword evidence="4" id="KW-1185">Reference proteome</keyword>
<keyword evidence="2" id="KW-0963">Cytoplasm</keyword>
<dbReference type="Pfam" id="PF02033">
    <property type="entry name" value="RBFA"/>
    <property type="match status" value="1"/>
</dbReference>
<name>A0A1M4WTJ1_9BACT</name>
<dbReference type="GO" id="GO:0005829">
    <property type="term" value="C:cytosol"/>
    <property type="evidence" value="ECO:0007669"/>
    <property type="project" value="TreeGrafter"/>
</dbReference>
<protein>
    <recommendedName>
        <fullName evidence="2">Ribosome-binding factor A</fullName>
    </recommendedName>
</protein>
<dbReference type="HAMAP" id="MF_00003">
    <property type="entry name" value="RbfA"/>
    <property type="match status" value="1"/>
</dbReference>
<dbReference type="STRING" id="1302690.BUE76_06720"/>
<evidence type="ECO:0000313" key="4">
    <source>
        <dbReference type="Proteomes" id="UP000184368"/>
    </source>
</evidence>
<dbReference type="RefSeq" id="WP_073040616.1">
    <property type="nucleotide sequence ID" value="NZ_FQUO01000003.1"/>
</dbReference>
<dbReference type="GO" id="GO:0043024">
    <property type="term" value="F:ribosomal small subunit binding"/>
    <property type="evidence" value="ECO:0007669"/>
    <property type="project" value="TreeGrafter"/>
</dbReference>
<keyword evidence="1 2" id="KW-0690">Ribosome biogenesis</keyword>
<dbReference type="InterPro" id="IPR015946">
    <property type="entry name" value="KH_dom-like_a/b"/>
</dbReference>
<organism evidence="3 4">
    <name type="scientific">Cnuella takakiae</name>
    <dbReference type="NCBI Taxonomy" id="1302690"/>
    <lineage>
        <taxon>Bacteria</taxon>
        <taxon>Pseudomonadati</taxon>
        <taxon>Bacteroidota</taxon>
        <taxon>Chitinophagia</taxon>
        <taxon>Chitinophagales</taxon>
        <taxon>Chitinophagaceae</taxon>
        <taxon>Cnuella</taxon>
    </lineage>
</organism>
<dbReference type="OrthoDB" id="9811910at2"/>
<comment type="function">
    <text evidence="2">One of several proteins that assist in the late maturation steps of the functional core of the 30S ribosomal subunit. Associates with free 30S ribosomal subunits (but not with 30S subunits that are part of 70S ribosomes or polysomes). Required for efficient processing of 16S rRNA. May interact with the 5'-terminal helix region of 16S rRNA.</text>
</comment>
<dbReference type="NCBIfam" id="TIGR00082">
    <property type="entry name" value="rbfA"/>
    <property type="match status" value="1"/>
</dbReference>
<dbReference type="GO" id="GO:0030490">
    <property type="term" value="P:maturation of SSU-rRNA"/>
    <property type="evidence" value="ECO:0007669"/>
    <property type="project" value="UniProtKB-UniRule"/>
</dbReference>
<evidence type="ECO:0000256" key="2">
    <source>
        <dbReference type="HAMAP-Rule" id="MF_00003"/>
    </source>
</evidence>